<name>G2Z2N7_FLABF</name>
<dbReference type="Proteomes" id="UP000009186">
    <property type="component" value="Chromosome"/>
</dbReference>
<dbReference type="PROSITE" id="PS51257">
    <property type="entry name" value="PROKAR_LIPOPROTEIN"/>
    <property type="match status" value="1"/>
</dbReference>
<protein>
    <submittedName>
        <fullName evidence="1">Hypothetical lipoprotein</fullName>
    </submittedName>
</protein>
<keyword evidence="1" id="KW-0449">Lipoprotein</keyword>
<reference evidence="1 2" key="1">
    <citation type="journal article" date="2011" name="Appl. Environ. Microbiol.">
        <title>Complete genome sequence of the fish pathogen Flavobacterium branchiophilum.</title>
        <authorList>
            <consortium name="1:IP"/>
            <consortium name="Microbial Evolutionary Genomics,F-75015 Paris"/>
            <consortium name="France 2:CNRS"/>
            <consortium name="URA2171"/>
            <consortium name="F-75015 Paris,France 3:Unite de Virologie et Immunologie Mol."/>
            <consortium name="INRA,78352 Jouy en Josas Cedex"/>
            <consortium name="France. 4:Unite de Mathemathique"/>
            <consortium name="Informatique et Genome,INRA"/>
            <consortium name="78352 Jouy en Josas Cedex"/>
            <consortium name="France. 5:CEA/Genoscope"/>
            <consortium name="Evry"/>
            <consortium name="France"/>
            <person name="Touchon M."/>
            <person name="Barbier P."/>
            <person name="Bernardet J.F."/>
            <person name="Loux V."/>
            <person name="Vacherie B."/>
            <person name="Barbe V."/>
            <person name="Rocha E.P."/>
            <person name="Duchaud E."/>
        </authorList>
    </citation>
    <scope>NUCLEOTIDE SEQUENCE [LARGE SCALE GENOMIC DNA]</scope>
    <source>
        <strain evidence="1 2">FL-15</strain>
    </source>
</reference>
<evidence type="ECO:0000313" key="1">
    <source>
        <dbReference type="EMBL" id="CCB70210.1"/>
    </source>
</evidence>
<dbReference type="HOGENOM" id="CLU_1683964_0_0_10"/>
<accession>G2Z2N7</accession>
<dbReference type="KEGG" id="fbr:FBFL15_2188"/>
<sequence>MRKLIFVLLFLFISCSKKEINYVLIQNDKSSEINLFKGIYKVHFMDKQDGIYNFSIKKQELFNIKETYNNENIIKYGKEFLVIDEKTKVMPSFDVKYVIGFTSGDEQVITIRSDFRQNPLDNEKYKNLKVFIDKINNIIKSKEEINKAEKSNALYF</sequence>
<organism evidence="1 2">
    <name type="scientific">Flavobacterium branchiophilum (strain FL-15)</name>
    <dbReference type="NCBI Taxonomy" id="1034807"/>
    <lineage>
        <taxon>Bacteria</taxon>
        <taxon>Pseudomonadati</taxon>
        <taxon>Bacteroidota</taxon>
        <taxon>Flavobacteriia</taxon>
        <taxon>Flavobacteriales</taxon>
        <taxon>Flavobacteriaceae</taxon>
        <taxon>Flavobacterium</taxon>
    </lineage>
</organism>
<dbReference type="RefSeq" id="WP_014084672.1">
    <property type="nucleotide sequence ID" value="NC_016001.1"/>
</dbReference>
<dbReference type="EMBL" id="FQ859183">
    <property type="protein sequence ID" value="CCB70210.1"/>
    <property type="molecule type" value="Genomic_DNA"/>
</dbReference>
<gene>
    <name evidence="1" type="ordered locus">FBFL15_2188</name>
</gene>
<evidence type="ECO:0000313" key="2">
    <source>
        <dbReference type="Proteomes" id="UP000009186"/>
    </source>
</evidence>
<dbReference type="AlphaFoldDB" id="G2Z2N7"/>
<proteinExistence type="predicted"/>
<keyword evidence="2" id="KW-1185">Reference proteome</keyword>